<dbReference type="SUPFAM" id="SSF50965">
    <property type="entry name" value="Galactose oxidase, central domain"/>
    <property type="match status" value="1"/>
</dbReference>
<dbReference type="InterPro" id="IPR006652">
    <property type="entry name" value="Kelch_1"/>
</dbReference>
<dbReference type="SMART" id="SM00225">
    <property type="entry name" value="BTB"/>
    <property type="match status" value="1"/>
</dbReference>
<dbReference type="AlphaFoldDB" id="A0A504YRF7"/>
<dbReference type="SMART" id="SM00612">
    <property type="entry name" value="Kelch"/>
    <property type="match status" value="6"/>
</dbReference>
<feature type="compositionally biased region" description="Low complexity" evidence="3">
    <location>
        <begin position="723"/>
        <end position="732"/>
    </location>
</feature>
<dbReference type="Pfam" id="PF00651">
    <property type="entry name" value="BTB"/>
    <property type="match status" value="1"/>
</dbReference>
<evidence type="ECO:0000313" key="6">
    <source>
        <dbReference type="Proteomes" id="UP000316759"/>
    </source>
</evidence>
<name>A0A504YRF7_FASGI</name>
<gene>
    <name evidence="5" type="ORF">FGIG_09940</name>
</gene>
<feature type="domain" description="BTB" evidence="4">
    <location>
        <begin position="37"/>
        <end position="104"/>
    </location>
</feature>
<evidence type="ECO:0000313" key="5">
    <source>
        <dbReference type="EMBL" id="TPP62861.1"/>
    </source>
</evidence>
<reference evidence="5 6" key="1">
    <citation type="submission" date="2019-04" db="EMBL/GenBank/DDBJ databases">
        <title>Annotation for the trematode Fasciola gigantica.</title>
        <authorList>
            <person name="Choi Y.-J."/>
        </authorList>
    </citation>
    <scope>NUCLEOTIDE SEQUENCE [LARGE SCALE GENOMIC DNA]</scope>
    <source>
        <strain evidence="5">Uganda_cow_1</strain>
    </source>
</reference>
<dbReference type="InterPro" id="IPR015915">
    <property type="entry name" value="Kelch-typ_b-propeller"/>
</dbReference>
<dbReference type="InterPro" id="IPR011705">
    <property type="entry name" value="BACK"/>
</dbReference>
<dbReference type="InterPro" id="IPR000210">
    <property type="entry name" value="BTB/POZ_dom"/>
</dbReference>
<dbReference type="Gene3D" id="2.120.10.80">
    <property type="entry name" value="Kelch-type beta propeller"/>
    <property type="match status" value="2"/>
</dbReference>
<accession>A0A504YRF7</accession>
<dbReference type="PROSITE" id="PS50097">
    <property type="entry name" value="BTB"/>
    <property type="match status" value="1"/>
</dbReference>
<dbReference type="Gene3D" id="3.30.710.10">
    <property type="entry name" value="Potassium Channel Kv1.1, Chain A"/>
    <property type="match status" value="1"/>
</dbReference>
<dbReference type="InterPro" id="IPR011333">
    <property type="entry name" value="SKP1/BTB/POZ_sf"/>
</dbReference>
<keyword evidence="6" id="KW-1185">Reference proteome</keyword>
<evidence type="ECO:0000259" key="4">
    <source>
        <dbReference type="PROSITE" id="PS50097"/>
    </source>
</evidence>
<comment type="caution">
    <text evidence="5">The sequence shown here is derived from an EMBL/GenBank/DDBJ whole genome shotgun (WGS) entry which is preliminary data.</text>
</comment>
<keyword evidence="1" id="KW-0880">Kelch repeat</keyword>
<keyword evidence="2" id="KW-0677">Repeat</keyword>
<protein>
    <submittedName>
        <fullName evidence="5">Kelch protein 18</fullName>
    </submittedName>
</protein>
<dbReference type="SUPFAM" id="SSF54695">
    <property type="entry name" value="POZ domain"/>
    <property type="match status" value="1"/>
</dbReference>
<organism evidence="5 6">
    <name type="scientific">Fasciola gigantica</name>
    <name type="common">Giant liver fluke</name>
    <dbReference type="NCBI Taxonomy" id="46835"/>
    <lineage>
        <taxon>Eukaryota</taxon>
        <taxon>Metazoa</taxon>
        <taxon>Spiralia</taxon>
        <taxon>Lophotrochozoa</taxon>
        <taxon>Platyhelminthes</taxon>
        <taxon>Trematoda</taxon>
        <taxon>Digenea</taxon>
        <taxon>Plagiorchiida</taxon>
        <taxon>Echinostomata</taxon>
        <taxon>Echinostomatoidea</taxon>
        <taxon>Fasciolidae</taxon>
        <taxon>Fasciola</taxon>
    </lineage>
</organism>
<proteinExistence type="predicted"/>
<dbReference type="SUPFAM" id="SSF117281">
    <property type="entry name" value="Kelch motif"/>
    <property type="match status" value="1"/>
</dbReference>
<sequence length="852" mass="92899">MEDTISTASHIINLNDNELHKTCFSSFEQMRRKGKLCDVTLISESRRFTAHKIVLAATIPFFNGMFLSNMSEANKNEISILGLDSCALEAFIGFAYSGFIQITPYNVQSLLIGASFLQLNNIREICCKYIEERLSPSTVLTIRNFARSFMCMNLAAACDNYICDHFDAVSQTETFLTIGGDDLLALLDSDELCVSSEEQLFQLIIDWIEYESRRSEHGDSGSHDTMTGVNADPESGVNRSICSAVDPVKVELEPAAFHSPWSFSRPLSSSDPCLPFSQIGQPIKPNKAVQSRLSLLPELLRRVRLPLIPASYISTVVSKHPLIRENMRCRDLLDEVRDMLLLRDVAASSFSCRPRRGQEVYGIIYAVGGLTSTGDCHGIVETYHPSLGRWELAEQMPSQRSRIGVVGLNGRLYAIGGFDGTSRLNTTEVYDPKTKAWETLAPMNHKRSALSAAALDGQIYVCGGYDGIASLQSCEVYNPVQNKWYLIPSMREPRSAGGLVALSNGCLYAVGGHNGLAIYSSVECCNRRGGGLNLGAMPTVGTSSSTARLGNGNAWYPVSQMIHKRCRHGVTALRNLIIVVGGYNGVTFLRSVEIFNPAAGPNQDGLMGQWTEVAPLEVPRSRVGLAVTGGRLYAIGGYDGFSHLRTVECFQPPSSHTDPPISRISQSSANAYSDRRCGFSSEVAVRGDSTNRNWVRFTSNTSQSNEQQQETPSRSTSSDEEGSSPSTHSSSTNMATSPEPTISCLEAMTSARASESQYSAGHRNIQGMFANWRWTQAAPLIAHEGWVGVGVLPLCGDVPAPTTPVNKACVSVVPRCLHNPVIPSQPTSSDLSTAHSVLFPSEFMRSNRGQTT</sequence>
<feature type="compositionally biased region" description="Low complexity" evidence="3">
    <location>
        <begin position="698"/>
        <end position="716"/>
    </location>
</feature>
<dbReference type="OrthoDB" id="45365at2759"/>
<feature type="region of interest" description="Disordered" evidence="3">
    <location>
        <begin position="697"/>
        <end position="739"/>
    </location>
</feature>
<dbReference type="PRINTS" id="PR00501">
    <property type="entry name" value="KELCHREPEAT"/>
</dbReference>
<dbReference type="STRING" id="46835.A0A504YRF7"/>
<evidence type="ECO:0000256" key="3">
    <source>
        <dbReference type="SAM" id="MobiDB-lite"/>
    </source>
</evidence>
<dbReference type="SMART" id="SM00875">
    <property type="entry name" value="BACK"/>
    <property type="match status" value="1"/>
</dbReference>
<dbReference type="Pfam" id="PF07707">
    <property type="entry name" value="BACK"/>
    <property type="match status" value="1"/>
</dbReference>
<dbReference type="Pfam" id="PF01344">
    <property type="entry name" value="Kelch_1"/>
    <property type="match status" value="4"/>
</dbReference>
<dbReference type="InterPro" id="IPR011043">
    <property type="entry name" value="Gal_Oxase/kelch_b-propeller"/>
</dbReference>
<dbReference type="PANTHER" id="PTHR24412:SF497">
    <property type="entry name" value="KELCH-LIKE PROTEIN 18"/>
    <property type="match status" value="1"/>
</dbReference>
<dbReference type="Gene3D" id="1.25.40.420">
    <property type="match status" value="2"/>
</dbReference>
<evidence type="ECO:0000256" key="1">
    <source>
        <dbReference type="ARBA" id="ARBA00022441"/>
    </source>
</evidence>
<dbReference type="Proteomes" id="UP000316759">
    <property type="component" value="Unassembled WGS sequence"/>
</dbReference>
<dbReference type="PANTHER" id="PTHR24412">
    <property type="entry name" value="KELCH PROTEIN"/>
    <property type="match status" value="1"/>
</dbReference>
<evidence type="ECO:0000256" key="2">
    <source>
        <dbReference type="ARBA" id="ARBA00022737"/>
    </source>
</evidence>
<dbReference type="EMBL" id="SUNJ01006365">
    <property type="protein sequence ID" value="TPP62861.1"/>
    <property type="molecule type" value="Genomic_DNA"/>
</dbReference>